<accession>A0A0D2ZWG1</accession>
<evidence type="ECO:0000313" key="2">
    <source>
        <dbReference type="Proteomes" id="UP000032141"/>
    </source>
</evidence>
<dbReference type="Proteomes" id="UP000032141">
    <property type="component" value="Unassembled WGS sequence"/>
</dbReference>
<reference evidence="1" key="1">
    <citation type="journal article" date="2014" name="Genome Biol.">
        <title>Transcriptome and methylome profiling reveals relics of genome dominance in the mesopolyploid Brassica oleracea.</title>
        <authorList>
            <person name="Parkin I.A."/>
            <person name="Koh C."/>
            <person name="Tang H."/>
            <person name="Robinson S.J."/>
            <person name="Kagale S."/>
            <person name="Clarke W.E."/>
            <person name="Town C.D."/>
            <person name="Nixon J."/>
            <person name="Krishnakumar V."/>
            <person name="Bidwell S.L."/>
            <person name="Denoeud F."/>
            <person name="Belcram H."/>
            <person name="Links M.G."/>
            <person name="Just J."/>
            <person name="Clarke C."/>
            <person name="Bender T."/>
            <person name="Huebert T."/>
            <person name="Mason A.S."/>
            <person name="Pires J.C."/>
            <person name="Barker G."/>
            <person name="Moore J."/>
            <person name="Walley P.G."/>
            <person name="Manoli S."/>
            <person name="Batley J."/>
            <person name="Edwards D."/>
            <person name="Nelson M.N."/>
            <person name="Wang X."/>
            <person name="Paterson A.H."/>
            <person name="King G."/>
            <person name="Bancroft I."/>
            <person name="Chalhoub B."/>
            <person name="Sharpe A.G."/>
        </authorList>
    </citation>
    <scope>NUCLEOTIDE SEQUENCE [LARGE SCALE GENOMIC DNA]</scope>
    <source>
        <strain evidence="1">cv. TO1000</strain>
    </source>
</reference>
<dbReference type="AlphaFoldDB" id="A0A0D2ZWG1"/>
<name>A0A0D2ZWG1_BRAOL</name>
<evidence type="ECO:0000313" key="1">
    <source>
        <dbReference type="EnsemblPlants" id="Bo02980s010.1"/>
    </source>
</evidence>
<protein>
    <submittedName>
        <fullName evidence="1">Uncharacterized protein</fullName>
    </submittedName>
</protein>
<keyword evidence="2" id="KW-1185">Reference proteome</keyword>
<dbReference type="HOGENOM" id="CLU_1429907_0_0_1"/>
<sequence length="190" mass="21408">MGDSQLSLIPHFSDSFRKSRVCNRCFSKPFAKVRALLIAEMIDKGEELNQISKVKLNDYNKTLSGRQPTIRSKKKMNSNYSTVATDCSRGTVASNDTVASIDTVARKSIDIVARKSIDTVKGKDLRKTSLHEDRRCLRNIDRQSITSIDRSPLKCVDRQSFKSIDHHLTVLVGTHIKVGYTVFPCYILSL</sequence>
<reference evidence="1" key="2">
    <citation type="submission" date="2015-06" db="UniProtKB">
        <authorList>
            <consortium name="EnsemblPlants"/>
        </authorList>
    </citation>
    <scope>IDENTIFICATION</scope>
</reference>
<organism evidence="1 2">
    <name type="scientific">Brassica oleracea var. oleracea</name>
    <dbReference type="NCBI Taxonomy" id="109376"/>
    <lineage>
        <taxon>Eukaryota</taxon>
        <taxon>Viridiplantae</taxon>
        <taxon>Streptophyta</taxon>
        <taxon>Embryophyta</taxon>
        <taxon>Tracheophyta</taxon>
        <taxon>Spermatophyta</taxon>
        <taxon>Magnoliopsida</taxon>
        <taxon>eudicotyledons</taxon>
        <taxon>Gunneridae</taxon>
        <taxon>Pentapetalae</taxon>
        <taxon>rosids</taxon>
        <taxon>malvids</taxon>
        <taxon>Brassicales</taxon>
        <taxon>Brassicaceae</taxon>
        <taxon>Brassiceae</taxon>
        <taxon>Brassica</taxon>
    </lineage>
</organism>
<proteinExistence type="predicted"/>
<dbReference type="Gramene" id="Bo02980s010.1">
    <property type="protein sequence ID" value="Bo02980s010.1"/>
    <property type="gene ID" value="Bo02980s010"/>
</dbReference>
<dbReference type="EnsemblPlants" id="Bo02980s010.1">
    <property type="protein sequence ID" value="Bo02980s010.1"/>
    <property type="gene ID" value="Bo02980s010"/>
</dbReference>